<keyword evidence="3" id="KW-0067">ATP-binding</keyword>
<dbReference type="PATRIC" id="fig|1166018.3.peg.3963"/>
<dbReference type="InterPro" id="IPR017871">
    <property type="entry name" value="ABC_transporter-like_CS"/>
</dbReference>
<dbReference type="STRING" id="1166018.FAES_2209"/>
<proteinExistence type="inferred from homology"/>
<dbReference type="PROSITE" id="PS00211">
    <property type="entry name" value="ABC_TRANSPORTER_1"/>
    <property type="match status" value="1"/>
</dbReference>
<dbReference type="GO" id="GO:0016887">
    <property type="term" value="F:ATP hydrolysis activity"/>
    <property type="evidence" value="ECO:0007669"/>
    <property type="project" value="InterPro"/>
</dbReference>
<dbReference type="PANTHER" id="PTHR24220">
    <property type="entry name" value="IMPORT ATP-BINDING PROTEIN"/>
    <property type="match status" value="1"/>
</dbReference>
<evidence type="ECO:0000256" key="3">
    <source>
        <dbReference type="ARBA" id="ARBA00022840"/>
    </source>
</evidence>
<dbReference type="GO" id="GO:0098796">
    <property type="term" value="C:membrane protein complex"/>
    <property type="evidence" value="ECO:0007669"/>
    <property type="project" value="UniProtKB-ARBA"/>
</dbReference>
<accession>I0K7W5</accession>
<keyword evidence="7" id="KW-1185">Reference proteome</keyword>
<dbReference type="InterPro" id="IPR003593">
    <property type="entry name" value="AAA+_ATPase"/>
</dbReference>
<dbReference type="PANTHER" id="PTHR24220:SF86">
    <property type="entry name" value="ABC TRANSPORTER ABCH.1"/>
    <property type="match status" value="1"/>
</dbReference>
<evidence type="ECO:0000259" key="5">
    <source>
        <dbReference type="PROSITE" id="PS50893"/>
    </source>
</evidence>
<evidence type="ECO:0000256" key="2">
    <source>
        <dbReference type="ARBA" id="ARBA00022741"/>
    </source>
</evidence>
<evidence type="ECO:0000313" key="7">
    <source>
        <dbReference type="Proteomes" id="UP000011058"/>
    </source>
</evidence>
<dbReference type="Gene3D" id="3.40.50.300">
    <property type="entry name" value="P-loop containing nucleotide triphosphate hydrolases"/>
    <property type="match status" value="1"/>
</dbReference>
<sequence>MSPRKPAFIIYHSSLIILKMVLSARHLNKYFYDPEKFRVLNDITFDIQQGEFVSIVGKSGCGKSTLLYLLSTMDTDYEGQIELAGTLLTGRSQDFLAHFRNEHLGFVFQFHFLLPEFTALQNVMLPALKLGKYTAGEIEERAMQKLRLVGMADYARKPTSKLSGGQQQRVAIARAMVNDPTIIMGDEPTGNLDKANTNNVFGIFRDLAAQGQTIIAVTHDPDFAAGTDRIIEMSDGQIVKA</sequence>
<protein>
    <submittedName>
        <fullName evidence="6">ABC transporter related protein</fullName>
    </submittedName>
</protein>
<dbReference type="eggNOG" id="COG1136">
    <property type="taxonomic scope" value="Bacteria"/>
</dbReference>
<dbReference type="AlphaFoldDB" id="I0K7W5"/>
<organism evidence="6 7">
    <name type="scientific">Fibrella aestuarina BUZ 2</name>
    <dbReference type="NCBI Taxonomy" id="1166018"/>
    <lineage>
        <taxon>Bacteria</taxon>
        <taxon>Pseudomonadati</taxon>
        <taxon>Bacteroidota</taxon>
        <taxon>Cytophagia</taxon>
        <taxon>Cytophagales</taxon>
        <taxon>Spirosomataceae</taxon>
        <taxon>Fibrella</taxon>
    </lineage>
</organism>
<evidence type="ECO:0000256" key="4">
    <source>
        <dbReference type="ARBA" id="ARBA00038388"/>
    </source>
</evidence>
<evidence type="ECO:0000313" key="6">
    <source>
        <dbReference type="EMBL" id="CCH00218.1"/>
    </source>
</evidence>
<reference evidence="6 7" key="1">
    <citation type="journal article" date="2012" name="J. Bacteriol.">
        <title>Genome Sequence of Fibrella aestuarina BUZ 2T, a Filamentous Marine Bacterium.</title>
        <authorList>
            <person name="Filippini M."/>
            <person name="Qi W."/>
            <person name="Blom J."/>
            <person name="Goesmann A."/>
            <person name="Smits T.H."/>
            <person name="Bagheri H.C."/>
        </authorList>
    </citation>
    <scope>NUCLEOTIDE SEQUENCE [LARGE SCALE GENOMIC DNA]</scope>
    <source>
        <strain evidence="7">BUZ 2T</strain>
    </source>
</reference>
<dbReference type="SMART" id="SM00382">
    <property type="entry name" value="AAA"/>
    <property type="match status" value="1"/>
</dbReference>
<dbReference type="InterPro" id="IPR017911">
    <property type="entry name" value="MacB-like_ATP-bd"/>
</dbReference>
<dbReference type="CDD" id="cd03255">
    <property type="entry name" value="ABC_MJ0796_LolCDE_FtsE"/>
    <property type="match status" value="1"/>
</dbReference>
<dbReference type="OrthoDB" id="1114670at2"/>
<dbReference type="FunFam" id="3.40.50.300:FF:000032">
    <property type="entry name" value="Export ABC transporter ATP-binding protein"/>
    <property type="match status" value="1"/>
</dbReference>
<dbReference type="GO" id="GO:0005886">
    <property type="term" value="C:plasma membrane"/>
    <property type="evidence" value="ECO:0007669"/>
    <property type="project" value="TreeGrafter"/>
</dbReference>
<name>I0K7W5_9BACT</name>
<gene>
    <name evidence="6" type="ORF">FAES_2209</name>
</gene>
<dbReference type="InterPro" id="IPR015854">
    <property type="entry name" value="ABC_transpr_LolD-like"/>
</dbReference>
<dbReference type="Proteomes" id="UP000011058">
    <property type="component" value="Chromosome"/>
</dbReference>
<dbReference type="PROSITE" id="PS50893">
    <property type="entry name" value="ABC_TRANSPORTER_2"/>
    <property type="match status" value="1"/>
</dbReference>
<dbReference type="EMBL" id="HE796683">
    <property type="protein sequence ID" value="CCH00218.1"/>
    <property type="molecule type" value="Genomic_DNA"/>
</dbReference>
<dbReference type="SUPFAM" id="SSF52540">
    <property type="entry name" value="P-loop containing nucleoside triphosphate hydrolases"/>
    <property type="match status" value="1"/>
</dbReference>
<keyword evidence="1" id="KW-0813">Transport</keyword>
<dbReference type="KEGG" id="fae:FAES_2209"/>
<dbReference type="GO" id="GO:0005524">
    <property type="term" value="F:ATP binding"/>
    <property type="evidence" value="ECO:0007669"/>
    <property type="project" value="UniProtKB-KW"/>
</dbReference>
<dbReference type="HOGENOM" id="CLU_000604_1_22_10"/>
<dbReference type="InterPro" id="IPR027417">
    <property type="entry name" value="P-loop_NTPase"/>
</dbReference>
<evidence type="ECO:0000256" key="1">
    <source>
        <dbReference type="ARBA" id="ARBA00022448"/>
    </source>
</evidence>
<dbReference type="InterPro" id="IPR003439">
    <property type="entry name" value="ABC_transporter-like_ATP-bd"/>
</dbReference>
<dbReference type="GO" id="GO:0022857">
    <property type="term" value="F:transmembrane transporter activity"/>
    <property type="evidence" value="ECO:0007669"/>
    <property type="project" value="UniProtKB-ARBA"/>
</dbReference>
<comment type="similarity">
    <text evidence="4">Belongs to the ABC transporter superfamily. Macrolide exporter (TC 3.A.1.122) family.</text>
</comment>
<dbReference type="Pfam" id="PF00005">
    <property type="entry name" value="ABC_tran"/>
    <property type="match status" value="1"/>
</dbReference>
<keyword evidence="2" id="KW-0547">Nucleotide-binding</keyword>
<feature type="domain" description="ABC transporter" evidence="5">
    <location>
        <begin position="22"/>
        <end position="241"/>
    </location>
</feature>